<evidence type="ECO:0000313" key="4">
    <source>
        <dbReference type="EMBL" id="GAA5060967.1"/>
    </source>
</evidence>
<proteinExistence type="predicted"/>
<dbReference type="EMBL" id="BAABHV010000021">
    <property type="protein sequence ID" value="GAA5060967.1"/>
    <property type="molecule type" value="Genomic_DNA"/>
</dbReference>
<evidence type="ECO:0000313" key="5">
    <source>
        <dbReference type="Proteomes" id="UP001500518"/>
    </source>
</evidence>
<organism evidence="4 5">
    <name type="scientific">Erythrobacter westpacificensis</name>
    <dbReference type="NCBI Taxonomy" id="1055231"/>
    <lineage>
        <taxon>Bacteria</taxon>
        <taxon>Pseudomonadati</taxon>
        <taxon>Pseudomonadota</taxon>
        <taxon>Alphaproteobacteria</taxon>
        <taxon>Sphingomonadales</taxon>
        <taxon>Erythrobacteraceae</taxon>
        <taxon>Erythrobacter/Porphyrobacter group</taxon>
        <taxon>Erythrobacter</taxon>
    </lineage>
</organism>
<feature type="coiled-coil region" evidence="1">
    <location>
        <begin position="207"/>
        <end position="241"/>
    </location>
</feature>
<reference evidence="5" key="1">
    <citation type="journal article" date="2019" name="Int. J. Syst. Evol. Microbiol.">
        <title>The Global Catalogue of Microorganisms (GCM) 10K type strain sequencing project: providing services to taxonomists for standard genome sequencing and annotation.</title>
        <authorList>
            <consortium name="The Broad Institute Genomics Platform"/>
            <consortium name="The Broad Institute Genome Sequencing Center for Infectious Disease"/>
            <person name="Wu L."/>
            <person name="Ma J."/>
        </authorList>
    </citation>
    <scope>NUCLEOTIDE SEQUENCE [LARGE SCALE GENOMIC DNA]</scope>
    <source>
        <strain evidence="5">JCM 18014</strain>
    </source>
</reference>
<dbReference type="Pfam" id="PF03551">
    <property type="entry name" value="PadR"/>
    <property type="match status" value="1"/>
</dbReference>
<gene>
    <name evidence="4" type="ORF">GCM10023208_29930</name>
</gene>
<feature type="region of interest" description="Disordered" evidence="2">
    <location>
        <begin position="123"/>
        <end position="143"/>
    </location>
</feature>
<dbReference type="RefSeq" id="WP_346033814.1">
    <property type="nucleotide sequence ID" value="NZ_BAABHV010000021.1"/>
</dbReference>
<accession>A0ABP9KNQ4</accession>
<comment type="caution">
    <text evidence="4">The sequence shown here is derived from an EMBL/GenBank/DDBJ whole genome shotgun (WGS) entry which is preliminary data.</text>
</comment>
<name>A0ABP9KNQ4_9SPHN</name>
<keyword evidence="1" id="KW-0175">Coiled coil</keyword>
<keyword evidence="5" id="KW-1185">Reference proteome</keyword>
<evidence type="ECO:0000259" key="3">
    <source>
        <dbReference type="Pfam" id="PF03551"/>
    </source>
</evidence>
<protein>
    <recommendedName>
        <fullName evidence="3">Transcription regulator PadR N-terminal domain-containing protein</fullName>
    </recommendedName>
</protein>
<evidence type="ECO:0000256" key="2">
    <source>
        <dbReference type="SAM" id="MobiDB-lite"/>
    </source>
</evidence>
<dbReference type="Gene3D" id="1.10.10.10">
    <property type="entry name" value="Winged helix-like DNA-binding domain superfamily/Winged helix DNA-binding domain"/>
    <property type="match status" value="1"/>
</dbReference>
<dbReference type="InterPro" id="IPR036390">
    <property type="entry name" value="WH_DNA-bd_sf"/>
</dbReference>
<dbReference type="PANTHER" id="PTHR43252">
    <property type="entry name" value="TRANSCRIPTIONAL REGULATOR YQJI"/>
    <property type="match status" value="1"/>
</dbReference>
<evidence type="ECO:0000256" key="1">
    <source>
        <dbReference type="SAM" id="Coils"/>
    </source>
</evidence>
<feature type="compositionally biased region" description="Basic residues" evidence="2">
    <location>
        <begin position="129"/>
        <end position="143"/>
    </location>
</feature>
<dbReference type="SUPFAM" id="SSF46785">
    <property type="entry name" value="Winged helix' DNA-binding domain"/>
    <property type="match status" value="1"/>
</dbReference>
<feature type="domain" description="Transcription regulator PadR N-terminal" evidence="3">
    <location>
        <begin position="156"/>
        <end position="226"/>
    </location>
</feature>
<dbReference type="InterPro" id="IPR036388">
    <property type="entry name" value="WH-like_DNA-bd_sf"/>
</dbReference>
<sequence>MSKDSRKPRATGKSAKGAASRPRRARREEEIVEPEDLEPVEGDIEDQPEDEDFEVEVEIEMDDDDGDWEERGPRRYRRRRRYNAEDVLGMTGIFGRDGPLGPDGPFGPGGVFGKDGVFGPGGMFAQSGGRKRSRSHKGEGHRRRRLFGPGELRLVLLAMLAEEPRHGYELIKALEDMTAGSYSPSPGTIYPTLQMLADEGAIAEQDSEDAKKLFQATESGLAELEERKDEIEELWDRLGRKREKARPKGSSELFRAMGNLAQVIRNKAADGKVKDLDKEQVVDLIDELARKIERL</sequence>
<feature type="region of interest" description="Disordered" evidence="2">
    <location>
        <begin position="1"/>
        <end position="51"/>
    </location>
</feature>
<feature type="compositionally biased region" description="Acidic residues" evidence="2">
    <location>
        <begin position="30"/>
        <end position="51"/>
    </location>
</feature>
<dbReference type="PANTHER" id="PTHR43252:SF7">
    <property type="entry name" value="TRANSCRIPTIONAL REGULATOR YQJI"/>
    <property type="match status" value="1"/>
</dbReference>
<dbReference type="InterPro" id="IPR005149">
    <property type="entry name" value="Tscrpt_reg_PadR_N"/>
</dbReference>
<dbReference type="Proteomes" id="UP001500518">
    <property type="component" value="Unassembled WGS sequence"/>
</dbReference>